<dbReference type="Proteomes" id="UP001280121">
    <property type="component" value="Unassembled WGS sequence"/>
</dbReference>
<protein>
    <submittedName>
        <fullName evidence="1">Uncharacterized protein</fullName>
    </submittedName>
</protein>
<evidence type="ECO:0000313" key="2">
    <source>
        <dbReference type="Proteomes" id="UP001280121"/>
    </source>
</evidence>
<proteinExistence type="predicted"/>
<dbReference type="EMBL" id="JANJYI010000005">
    <property type="protein sequence ID" value="KAK2648759.1"/>
    <property type="molecule type" value="Genomic_DNA"/>
</dbReference>
<dbReference type="AlphaFoldDB" id="A0AAD9U6X4"/>
<dbReference type="PANTHER" id="PTHR33710:SF64">
    <property type="entry name" value="ENDONUCLEASE_EXONUCLEASE_PHOSPHATASE DOMAIN-CONTAINING PROTEIN"/>
    <property type="match status" value="1"/>
</dbReference>
<dbReference type="PANTHER" id="PTHR33710">
    <property type="entry name" value="BNAC02G09200D PROTEIN"/>
    <property type="match status" value="1"/>
</dbReference>
<reference evidence="1" key="1">
    <citation type="journal article" date="2023" name="Plant J.">
        <title>Genome sequences and population genomics provide insights into the demographic history, inbreeding, and mutation load of two 'living fossil' tree species of Dipteronia.</title>
        <authorList>
            <person name="Feng Y."/>
            <person name="Comes H.P."/>
            <person name="Chen J."/>
            <person name="Zhu S."/>
            <person name="Lu R."/>
            <person name="Zhang X."/>
            <person name="Li P."/>
            <person name="Qiu J."/>
            <person name="Olsen K.M."/>
            <person name="Qiu Y."/>
        </authorList>
    </citation>
    <scope>NUCLEOTIDE SEQUENCE</scope>
    <source>
        <strain evidence="1">KIB01</strain>
    </source>
</reference>
<organism evidence="1 2">
    <name type="scientific">Dipteronia dyeriana</name>
    <dbReference type="NCBI Taxonomy" id="168575"/>
    <lineage>
        <taxon>Eukaryota</taxon>
        <taxon>Viridiplantae</taxon>
        <taxon>Streptophyta</taxon>
        <taxon>Embryophyta</taxon>
        <taxon>Tracheophyta</taxon>
        <taxon>Spermatophyta</taxon>
        <taxon>Magnoliopsida</taxon>
        <taxon>eudicotyledons</taxon>
        <taxon>Gunneridae</taxon>
        <taxon>Pentapetalae</taxon>
        <taxon>rosids</taxon>
        <taxon>malvids</taxon>
        <taxon>Sapindales</taxon>
        <taxon>Sapindaceae</taxon>
        <taxon>Hippocastanoideae</taxon>
        <taxon>Acereae</taxon>
        <taxon>Dipteronia</taxon>
    </lineage>
</organism>
<sequence length="265" mass="30930">MDSALVVDIPLQGLSFTWTNNREYGSWARLDRFLYAPLFLSWFPFIHQRGLSRSVSDHNPDPNEDWGPRPFRTQNEWLENRELLEGVRQTWKNCRGGMSSGVSIARKSRAVKFFMKVWARGRRSSSDISKKLEVELDEIEKKAVAGGWSKNLWNDRKLCLVKIWENIRRDERKWRQSSRVKWIKDGDRNSRFFHIVASVRRKTNCIEEISVDGSRCRGPVQISTVERVMLEERFSMEEVWVALCDCDGDKAPGSDGLNLNFVKTN</sequence>
<keyword evidence="2" id="KW-1185">Reference proteome</keyword>
<evidence type="ECO:0000313" key="1">
    <source>
        <dbReference type="EMBL" id="KAK2648759.1"/>
    </source>
</evidence>
<accession>A0AAD9U6X4</accession>
<comment type="caution">
    <text evidence="1">The sequence shown here is derived from an EMBL/GenBank/DDBJ whole genome shotgun (WGS) entry which is preliminary data.</text>
</comment>
<name>A0AAD9U6X4_9ROSI</name>
<gene>
    <name evidence="1" type="ORF">Ddye_016248</name>
</gene>